<sequence length="175" mass="19380">MLNKGLRLFENKSLSLRKRDPQEGCFRNEFHAIEVWVRLLGLLLHLWSMELFQMLGDRCGSFVTVDEDIAHSHNKQWARVLVKSVGRRLPSSLQVVLGWFALQSSFGGKSPYGCREWSQKVAACGWNETSRGWKGKVPVREGTACSNGVSDRSAGLCRNSDAAGVAKRSLGSGLG</sequence>
<gene>
    <name evidence="1" type="ORF">CK203_049010</name>
</gene>
<protein>
    <submittedName>
        <fullName evidence="1">Uncharacterized protein</fullName>
    </submittedName>
</protein>
<accession>A0A438HD73</accession>
<evidence type="ECO:0000313" key="1">
    <source>
        <dbReference type="EMBL" id="RVW82410.1"/>
    </source>
</evidence>
<dbReference type="PANTHER" id="PTHR34427">
    <property type="entry name" value="DUF4283 DOMAIN PROTEIN"/>
    <property type="match status" value="1"/>
</dbReference>
<dbReference type="EMBL" id="QGNW01000240">
    <property type="protein sequence ID" value="RVW82410.1"/>
    <property type="molecule type" value="Genomic_DNA"/>
</dbReference>
<proteinExistence type="predicted"/>
<organism evidence="1 2">
    <name type="scientific">Vitis vinifera</name>
    <name type="common">Grape</name>
    <dbReference type="NCBI Taxonomy" id="29760"/>
    <lineage>
        <taxon>Eukaryota</taxon>
        <taxon>Viridiplantae</taxon>
        <taxon>Streptophyta</taxon>
        <taxon>Embryophyta</taxon>
        <taxon>Tracheophyta</taxon>
        <taxon>Spermatophyta</taxon>
        <taxon>Magnoliopsida</taxon>
        <taxon>eudicotyledons</taxon>
        <taxon>Gunneridae</taxon>
        <taxon>Pentapetalae</taxon>
        <taxon>rosids</taxon>
        <taxon>Vitales</taxon>
        <taxon>Vitaceae</taxon>
        <taxon>Viteae</taxon>
        <taxon>Vitis</taxon>
    </lineage>
</organism>
<name>A0A438HD73_VITVI</name>
<evidence type="ECO:0000313" key="2">
    <source>
        <dbReference type="Proteomes" id="UP000288805"/>
    </source>
</evidence>
<dbReference type="Proteomes" id="UP000288805">
    <property type="component" value="Unassembled WGS sequence"/>
</dbReference>
<dbReference type="AlphaFoldDB" id="A0A438HD73"/>
<comment type="caution">
    <text evidence="1">The sequence shown here is derived from an EMBL/GenBank/DDBJ whole genome shotgun (WGS) entry which is preliminary data.</text>
</comment>
<reference evidence="1 2" key="1">
    <citation type="journal article" date="2018" name="PLoS Genet.">
        <title>Population sequencing reveals clonal diversity and ancestral inbreeding in the grapevine cultivar Chardonnay.</title>
        <authorList>
            <person name="Roach M.J."/>
            <person name="Johnson D.L."/>
            <person name="Bohlmann J."/>
            <person name="van Vuuren H.J."/>
            <person name="Jones S.J."/>
            <person name="Pretorius I.S."/>
            <person name="Schmidt S.A."/>
            <person name="Borneman A.R."/>
        </authorList>
    </citation>
    <scope>NUCLEOTIDE SEQUENCE [LARGE SCALE GENOMIC DNA]</scope>
    <source>
        <strain evidence="2">cv. Chardonnay</strain>
        <tissue evidence="1">Leaf</tissue>
    </source>
</reference>
<dbReference type="PANTHER" id="PTHR34427:SF5">
    <property type="entry name" value="DUF4283 DOMAIN-CONTAINING PROTEIN"/>
    <property type="match status" value="1"/>
</dbReference>